<dbReference type="Pfam" id="PF00005">
    <property type="entry name" value="ABC_tran"/>
    <property type="match status" value="1"/>
</dbReference>
<dbReference type="InterPro" id="IPR003439">
    <property type="entry name" value="ABC_transporter-like_ATP-bd"/>
</dbReference>
<dbReference type="EMBL" id="FNNA01000001">
    <property type="protein sequence ID" value="SDW34658.1"/>
    <property type="molecule type" value="Genomic_DNA"/>
</dbReference>
<evidence type="ECO:0000259" key="3">
    <source>
        <dbReference type="PROSITE" id="PS50893"/>
    </source>
</evidence>
<dbReference type="InterPro" id="IPR015854">
    <property type="entry name" value="ABC_transpr_LolD-like"/>
</dbReference>
<dbReference type="GO" id="GO:0005886">
    <property type="term" value="C:plasma membrane"/>
    <property type="evidence" value="ECO:0007669"/>
    <property type="project" value="TreeGrafter"/>
</dbReference>
<name>A0A1H2SSV3_9RHOB</name>
<keyword evidence="5" id="KW-1185">Reference proteome</keyword>
<evidence type="ECO:0000256" key="1">
    <source>
        <dbReference type="ARBA" id="ARBA00022741"/>
    </source>
</evidence>
<feature type="domain" description="ABC transporter" evidence="3">
    <location>
        <begin position="12"/>
        <end position="233"/>
    </location>
</feature>
<evidence type="ECO:0000256" key="2">
    <source>
        <dbReference type="ARBA" id="ARBA00022840"/>
    </source>
</evidence>
<keyword evidence="1" id="KW-0547">Nucleotide-binding</keyword>
<dbReference type="GO" id="GO:0016887">
    <property type="term" value="F:ATP hydrolysis activity"/>
    <property type="evidence" value="ECO:0007669"/>
    <property type="project" value="InterPro"/>
</dbReference>
<dbReference type="Proteomes" id="UP000182944">
    <property type="component" value="Unassembled WGS sequence"/>
</dbReference>
<dbReference type="GO" id="GO:0005524">
    <property type="term" value="F:ATP binding"/>
    <property type="evidence" value="ECO:0007669"/>
    <property type="project" value="UniProtKB-KW"/>
</dbReference>
<keyword evidence="2 4" id="KW-0067">ATP-binding</keyword>
<dbReference type="SUPFAM" id="SSF52540">
    <property type="entry name" value="P-loop containing nucleoside triphosphate hydrolases"/>
    <property type="match status" value="1"/>
</dbReference>
<accession>A0A1H2SSV3</accession>
<protein>
    <submittedName>
        <fullName evidence="4">Phosphonate transport system ATP-binding protein</fullName>
    </submittedName>
</protein>
<evidence type="ECO:0000313" key="5">
    <source>
        <dbReference type="Proteomes" id="UP000182944"/>
    </source>
</evidence>
<evidence type="ECO:0000313" key="4">
    <source>
        <dbReference type="EMBL" id="SDW34658.1"/>
    </source>
</evidence>
<dbReference type="RefSeq" id="WP_052176077.1">
    <property type="nucleotide sequence ID" value="NZ_FNNA01000001.1"/>
</dbReference>
<reference evidence="5" key="1">
    <citation type="submission" date="2016-10" db="EMBL/GenBank/DDBJ databases">
        <authorList>
            <person name="Varghese N."/>
            <person name="Submissions S."/>
        </authorList>
    </citation>
    <scope>NUCLEOTIDE SEQUENCE [LARGE SCALE GENOMIC DNA]</scope>
    <source>
        <strain evidence="5">DSM 29303</strain>
    </source>
</reference>
<dbReference type="AlphaFoldDB" id="A0A1H2SSV3"/>
<dbReference type="PANTHER" id="PTHR24220:SF659">
    <property type="entry name" value="TRANSPORTER, PUTATIVE-RELATED"/>
    <property type="match status" value="1"/>
</dbReference>
<dbReference type="PANTHER" id="PTHR24220">
    <property type="entry name" value="IMPORT ATP-BINDING PROTEIN"/>
    <property type="match status" value="1"/>
</dbReference>
<dbReference type="InterPro" id="IPR027417">
    <property type="entry name" value="P-loop_NTPase"/>
</dbReference>
<dbReference type="InterPro" id="IPR003593">
    <property type="entry name" value="AAA+_ATPase"/>
</dbReference>
<dbReference type="Gene3D" id="3.40.50.300">
    <property type="entry name" value="P-loop containing nucleotide triphosphate hydrolases"/>
    <property type="match status" value="1"/>
</dbReference>
<gene>
    <name evidence="4" type="ORF">SAMN05444276_101720</name>
</gene>
<dbReference type="SMART" id="SM00382">
    <property type="entry name" value="AAA"/>
    <property type="match status" value="1"/>
</dbReference>
<dbReference type="PROSITE" id="PS50893">
    <property type="entry name" value="ABC_TRANSPORTER_2"/>
    <property type="match status" value="1"/>
</dbReference>
<dbReference type="OrthoDB" id="9802264at2"/>
<organism evidence="4 5">
    <name type="scientific">Paracoccus sanguinis</name>
    <dbReference type="NCBI Taxonomy" id="1545044"/>
    <lineage>
        <taxon>Bacteria</taxon>
        <taxon>Pseudomonadati</taxon>
        <taxon>Pseudomonadota</taxon>
        <taxon>Alphaproteobacteria</taxon>
        <taxon>Rhodobacterales</taxon>
        <taxon>Paracoccaceae</taxon>
        <taxon>Paracoccus</taxon>
    </lineage>
</organism>
<sequence length="234" mass="24625">MAATTAPGHAALRTAPPLIAAADLGYGGAPVLREVTLDLAPGERVALLGRSGAGKSTLLDAVWAALVAQGQRVALVPQDHGLVPQLSVLRNALMGRLDDHGALHNLATFVHPRRAERAAVAAILTEVGLAPEIDRPVGRLSGGQRQRTALARALYRGGDVLVADEPLSAVDPRQAGALADLLRDRFPTAIVALHDVGLARRWATRLVGLRQGRILFDRPVEAVDDAHVQALYAP</sequence>
<dbReference type="STRING" id="1545044.SAMN05444276_101720"/>
<dbReference type="GO" id="GO:0022857">
    <property type="term" value="F:transmembrane transporter activity"/>
    <property type="evidence" value="ECO:0007669"/>
    <property type="project" value="TreeGrafter"/>
</dbReference>
<proteinExistence type="predicted"/>